<keyword evidence="1" id="KW-0732">Signal</keyword>
<feature type="signal peptide" evidence="1">
    <location>
        <begin position="1"/>
        <end position="27"/>
    </location>
</feature>
<dbReference type="EMBL" id="PSRQ01000059">
    <property type="protein sequence ID" value="PWU22663.1"/>
    <property type="molecule type" value="Genomic_DNA"/>
</dbReference>
<evidence type="ECO:0000256" key="1">
    <source>
        <dbReference type="SAM" id="SignalP"/>
    </source>
</evidence>
<feature type="chain" id="PRO_5016466023" description="S9 family peptidase" evidence="1">
    <location>
        <begin position="28"/>
        <end position="154"/>
    </location>
</feature>
<organism evidence="2 3">
    <name type="scientific">Candidatus Cerribacteria bacterium 'Amazon FNV 2010 28 9'</name>
    <dbReference type="NCBI Taxonomy" id="2081795"/>
    <lineage>
        <taxon>Bacteria</taxon>
        <taxon>Candidatus Cerribacteria</taxon>
    </lineage>
</organism>
<sequence>MSKIHLATLLVTIVVFVSFAFPGTTMAAQPREPWSISKNGQYVINTLGNVLVATDIRAQQTFTLSLEGDILPVFKWNGSMVAFEINNPDLFYGNTLCILDVSNQLFVEAESNVDPNTFYWLGNKLVAQRKNVGAGDSQTLQYNEKTGDTTETWN</sequence>
<reference evidence="2 3" key="1">
    <citation type="submission" date="2018-02" db="EMBL/GenBank/DDBJ databases">
        <title>Genomic Reconstructions from Amazon Rainforest and Pasture Soil Reveal Novel Insights into the Physiology of Candidate Phyla in Tropical Sites.</title>
        <authorList>
            <person name="Kroeger M.E."/>
            <person name="Delmont T."/>
            <person name="Eren A.M."/>
            <person name="Guo J."/>
            <person name="Meyer K.M."/>
            <person name="Khan K."/>
            <person name="Rodrigues J.L.M."/>
            <person name="Bohannan B.J.M."/>
            <person name="Tringe S."/>
            <person name="Borges C.D."/>
            <person name="Tiedje J."/>
            <person name="Tsai S.M."/>
            <person name="Nusslein K."/>
        </authorList>
    </citation>
    <scope>NUCLEOTIDE SEQUENCE [LARGE SCALE GENOMIC DNA]</scope>
    <source>
        <strain evidence="2">Amazon FNV 2010 28 9</strain>
    </source>
</reference>
<gene>
    <name evidence="2" type="ORF">C5B42_05495</name>
</gene>
<comment type="caution">
    <text evidence="2">The sequence shown here is derived from an EMBL/GenBank/DDBJ whole genome shotgun (WGS) entry which is preliminary data.</text>
</comment>
<dbReference type="AlphaFoldDB" id="A0A317JRE3"/>
<protein>
    <recommendedName>
        <fullName evidence="4">S9 family peptidase</fullName>
    </recommendedName>
</protein>
<accession>A0A317JRE3</accession>
<name>A0A317JRE3_9BACT</name>
<dbReference type="Proteomes" id="UP000246104">
    <property type="component" value="Unassembled WGS sequence"/>
</dbReference>
<evidence type="ECO:0000313" key="2">
    <source>
        <dbReference type="EMBL" id="PWU22663.1"/>
    </source>
</evidence>
<evidence type="ECO:0000313" key="3">
    <source>
        <dbReference type="Proteomes" id="UP000246104"/>
    </source>
</evidence>
<evidence type="ECO:0008006" key="4">
    <source>
        <dbReference type="Google" id="ProtNLM"/>
    </source>
</evidence>
<proteinExistence type="predicted"/>